<evidence type="ECO:0000313" key="1">
    <source>
        <dbReference type="EMBL" id="CAB4154770.1"/>
    </source>
</evidence>
<organism evidence="1">
    <name type="scientific">uncultured Caudovirales phage</name>
    <dbReference type="NCBI Taxonomy" id="2100421"/>
    <lineage>
        <taxon>Viruses</taxon>
        <taxon>Duplodnaviria</taxon>
        <taxon>Heunggongvirae</taxon>
        <taxon>Uroviricota</taxon>
        <taxon>Caudoviricetes</taxon>
        <taxon>Peduoviridae</taxon>
        <taxon>Maltschvirus</taxon>
        <taxon>Maltschvirus maltsch</taxon>
    </lineage>
</organism>
<name>A0A6J5N5I9_9CAUD</name>
<dbReference type="EMBL" id="LR796624">
    <property type="protein sequence ID" value="CAB4154770.1"/>
    <property type="molecule type" value="Genomic_DNA"/>
</dbReference>
<accession>A0A6J5N5I9</accession>
<gene>
    <name evidence="1" type="ORF">UFOVP649_28</name>
</gene>
<sequence>MAGKNDLLLIVAMLFAYCFPKELGENLPLFQTIQKASFFTIHGNSEFLKIVAQLTDEALYPIDVIFF</sequence>
<protein>
    <submittedName>
        <fullName evidence="1">Uncharacterized protein</fullName>
    </submittedName>
</protein>
<reference evidence="1" key="1">
    <citation type="submission" date="2020-04" db="EMBL/GenBank/DDBJ databases">
        <authorList>
            <person name="Chiriac C."/>
            <person name="Salcher M."/>
            <person name="Ghai R."/>
            <person name="Kavagutti S V."/>
        </authorList>
    </citation>
    <scope>NUCLEOTIDE SEQUENCE</scope>
</reference>
<proteinExistence type="predicted"/>